<proteinExistence type="predicted"/>
<gene>
    <name evidence="1" type="ORF">CINCED_3A014269</name>
</gene>
<evidence type="ECO:0000313" key="2">
    <source>
        <dbReference type="Proteomes" id="UP000325440"/>
    </source>
</evidence>
<protein>
    <submittedName>
        <fullName evidence="1">Uncharacterized protein</fullName>
    </submittedName>
</protein>
<sequence>MDRFLIRKRKLSEELPDPNNAHRVDVEELPGPSFNPPNVEVSASKNANVRSKNYIRQYHESYLSFGFTSSGGEMPIPSIPQCLMCSEKLSNESMVPSKCQVCREGKRLGNAGLISLIVSTLAGTRQNTMTPAIITLSVDLINDKYINRGYKTKE</sequence>
<dbReference type="OrthoDB" id="7381979at2759"/>
<name>A0A5E4MBC7_9HEMI</name>
<dbReference type="AlphaFoldDB" id="A0A5E4MBC7"/>
<evidence type="ECO:0000313" key="1">
    <source>
        <dbReference type="EMBL" id="VVC29551.1"/>
    </source>
</evidence>
<dbReference type="Proteomes" id="UP000325440">
    <property type="component" value="Unassembled WGS sequence"/>
</dbReference>
<reference evidence="1 2" key="1">
    <citation type="submission" date="2019-08" db="EMBL/GenBank/DDBJ databases">
        <authorList>
            <person name="Alioto T."/>
            <person name="Alioto T."/>
            <person name="Gomez Garrido J."/>
        </authorList>
    </citation>
    <scope>NUCLEOTIDE SEQUENCE [LARGE SCALE GENOMIC DNA]</scope>
</reference>
<keyword evidence="2" id="KW-1185">Reference proteome</keyword>
<accession>A0A5E4MBC7</accession>
<organism evidence="1 2">
    <name type="scientific">Cinara cedri</name>
    <dbReference type="NCBI Taxonomy" id="506608"/>
    <lineage>
        <taxon>Eukaryota</taxon>
        <taxon>Metazoa</taxon>
        <taxon>Ecdysozoa</taxon>
        <taxon>Arthropoda</taxon>
        <taxon>Hexapoda</taxon>
        <taxon>Insecta</taxon>
        <taxon>Pterygota</taxon>
        <taxon>Neoptera</taxon>
        <taxon>Paraneoptera</taxon>
        <taxon>Hemiptera</taxon>
        <taxon>Sternorrhyncha</taxon>
        <taxon>Aphidomorpha</taxon>
        <taxon>Aphidoidea</taxon>
        <taxon>Aphididae</taxon>
        <taxon>Lachninae</taxon>
        <taxon>Cinara</taxon>
    </lineage>
</organism>
<dbReference type="EMBL" id="CABPRJ010000494">
    <property type="protein sequence ID" value="VVC29551.1"/>
    <property type="molecule type" value="Genomic_DNA"/>
</dbReference>